<keyword evidence="2" id="KW-1185">Reference proteome</keyword>
<evidence type="ECO:0000313" key="2">
    <source>
        <dbReference type="Proteomes" id="UP000276133"/>
    </source>
</evidence>
<dbReference type="AlphaFoldDB" id="A0A3M7ST89"/>
<comment type="caution">
    <text evidence="1">The sequence shown here is derived from an EMBL/GenBank/DDBJ whole genome shotgun (WGS) entry which is preliminary data.</text>
</comment>
<proteinExistence type="predicted"/>
<evidence type="ECO:0000313" key="1">
    <source>
        <dbReference type="EMBL" id="RNA39003.1"/>
    </source>
</evidence>
<dbReference type="Proteomes" id="UP000276133">
    <property type="component" value="Unassembled WGS sequence"/>
</dbReference>
<reference evidence="1 2" key="1">
    <citation type="journal article" date="2018" name="Sci. Rep.">
        <title>Genomic signatures of local adaptation to the degree of environmental predictability in rotifers.</title>
        <authorList>
            <person name="Franch-Gras L."/>
            <person name="Hahn C."/>
            <person name="Garcia-Roger E.M."/>
            <person name="Carmona M.J."/>
            <person name="Serra M."/>
            <person name="Gomez A."/>
        </authorList>
    </citation>
    <scope>NUCLEOTIDE SEQUENCE [LARGE SCALE GENOMIC DNA]</scope>
    <source>
        <strain evidence="1">HYR1</strain>
    </source>
</reference>
<dbReference type="EMBL" id="REGN01000798">
    <property type="protein sequence ID" value="RNA39003.1"/>
    <property type="molecule type" value="Genomic_DNA"/>
</dbReference>
<accession>A0A3M7ST89</accession>
<gene>
    <name evidence="1" type="ORF">BpHYR1_041681</name>
</gene>
<sequence>MYYVDFLTCKNKYKTLSLPTMPKKSFNFYLYIKHHSVECFLFQVCIPLNHIRSVQLSGTSTKENAASSLDLKTKP</sequence>
<organism evidence="1 2">
    <name type="scientific">Brachionus plicatilis</name>
    <name type="common">Marine rotifer</name>
    <name type="synonym">Brachionus muelleri</name>
    <dbReference type="NCBI Taxonomy" id="10195"/>
    <lineage>
        <taxon>Eukaryota</taxon>
        <taxon>Metazoa</taxon>
        <taxon>Spiralia</taxon>
        <taxon>Gnathifera</taxon>
        <taxon>Rotifera</taxon>
        <taxon>Eurotatoria</taxon>
        <taxon>Monogononta</taxon>
        <taxon>Pseudotrocha</taxon>
        <taxon>Ploima</taxon>
        <taxon>Brachionidae</taxon>
        <taxon>Brachionus</taxon>
    </lineage>
</organism>
<protein>
    <submittedName>
        <fullName evidence="1">Uncharacterized protein</fullName>
    </submittedName>
</protein>
<name>A0A3M7ST89_BRAPC</name>